<dbReference type="InterPro" id="IPR036397">
    <property type="entry name" value="RNaseH_sf"/>
</dbReference>
<evidence type="ECO:0000313" key="2">
    <source>
        <dbReference type="EMBL" id="KKL08159.1"/>
    </source>
</evidence>
<dbReference type="NCBIfam" id="NF033545">
    <property type="entry name" value="transpos_IS630"/>
    <property type="match status" value="1"/>
</dbReference>
<name>A0A0F9AF02_9ZZZZ</name>
<dbReference type="EMBL" id="LAZR01042993">
    <property type="protein sequence ID" value="KKL08159.1"/>
    <property type="molecule type" value="Genomic_DNA"/>
</dbReference>
<organism evidence="2">
    <name type="scientific">marine sediment metagenome</name>
    <dbReference type="NCBI Taxonomy" id="412755"/>
    <lineage>
        <taxon>unclassified sequences</taxon>
        <taxon>metagenomes</taxon>
        <taxon>ecological metagenomes</taxon>
    </lineage>
</organism>
<gene>
    <name evidence="2" type="ORF">LCGC14_2578670</name>
</gene>
<dbReference type="InterPro" id="IPR038717">
    <property type="entry name" value="Tc1-like_DDE_dom"/>
</dbReference>
<comment type="caution">
    <text evidence="2">The sequence shown here is derived from an EMBL/GenBank/DDBJ whole genome shotgun (WGS) entry which is preliminary data.</text>
</comment>
<feature type="domain" description="Tc1-like transposase DDE" evidence="1">
    <location>
        <begin position="6"/>
        <end position="143"/>
    </location>
</feature>
<dbReference type="Gene3D" id="3.30.420.10">
    <property type="entry name" value="Ribonuclease H-like superfamily/Ribonuclease H"/>
    <property type="match status" value="1"/>
</dbReference>
<evidence type="ECO:0000259" key="1">
    <source>
        <dbReference type="Pfam" id="PF13358"/>
    </source>
</evidence>
<proteinExistence type="predicted"/>
<dbReference type="InterPro" id="IPR047655">
    <property type="entry name" value="Transpos_IS630-like"/>
</dbReference>
<dbReference type="AlphaFoldDB" id="A0A0F9AF02"/>
<accession>A0A0F9AF02</accession>
<reference evidence="2" key="1">
    <citation type="journal article" date="2015" name="Nature">
        <title>Complex archaea that bridge the gap between prokaryotes and eukaryotes.</title>
        <authorList>
            <person name="Spang A."/>
            <person name="Saw J.H."/>
            <person name="Jorgensen S.L."/>
            <person name="Zaremba-Niedzwiedzka K."/>
            <person name="Martijn J."/>
            <person name="Lind A.E."/>
            <person name="van Eijk R."/>
            <person name="Schleper C."/>
            <person name="Guy L."/>
            <person name="Ettema T.J."/>
        </authorList>
    </citation>
    <scope>NUCLEOTIDE SEQUENCE</scope>
</reference>
<sequence length="177" mass="20298">MENVEIWFQDEARVGQRGTVTRIWAKRGSRPRVIRQQQFEYAYIFGAVCPMKDQAVGLILPSIGTFCMQKHLDEISKHIKPGNHGVIVFDQAAWHTTKKLLLPKNISFLPLPPASPELNPTEQVWQVLRDRYLGNRCFDSYEHILDCCCSAWNAFTSQSGAVRSLCTREWAKTAIYI</sequence>
<protein>
    <recommendedName>
        <fullName evidence="1">Tc1-like transposase DDE domain-containing protein</fullName>
    </recommendedName>
</protein>
<dbReference type="GO" id="GO:0003676">
    <property type="term" value="F:nucleic acid binding"/>
    <property type="evidence" value="ECO:0007669"/>
    <property type="project" value="InterPro"/>
</dbReference>
<dbReference type="Pfam" id="PF13358">
    <property type="entry name" value="DDE_3"/>
    <property type="match status" value="1"/>
</dbReference>